<protein>
    <submittedName>
        <fullName evidence="1">Uncharacterized protein</fullName>
    </submittedName>
</protein>
<accession>A0ACC0BAS2</accession>
<name>A0ACC0BAS2_CATRO</name>
<evidence type="ECO:0000313" key="2">
    <source>
        <dbReference type="Proteomes" id="UP001060085"/>
    </source>
</evidence>
<dbReference type="Proteomes" id="UP001060085">
    <property type="component" value="Linkage Group LG04"/>
</dbReference>
<dbReference type="EMBL" id="CM044704">
    <property type="protein sequence ID" value="KAI5669751.1"/>
    <property type="molecule type" value="Genomic_DNA"/>
</dbReference>
<sequence>MEGRSSSGAGKKLEENDNIEPFRPRKNFYDPRDLRSWAKRTGFVSTFSGETDRGSVSGRNQNEREKFDLEKGLQKDSLSPTIEIDPILGRTRNRGLETEGSGNGPSRNDREGGFQLRDEILRDENQSNRDGIVAKTEDKKDSLNRNAIGTATGNGNVGVGGNGHGVQMVASETEERKEDEDLDGEVGVPAFPEGEGPSYGGWHQSPKMKCGLRDNPGFVLLLLYGLQHFLSLTGSLIFIPLITVPAMGGSDKDTASIISTMLLVSGITTVVNLYFGTRLPLVHGSSFVYLAPALAIMNSREHRNLTEHKFRSIMRELQGAIIVGSIFQMILGFSGLMAFLLRLINPVVVAPTVAAVGLAFFSYGFPQAGSCVEISLPQIVLVLIFALYLRQISVFGNRVFRIYAVPLSVVIIWAYAFFLTTGGAYNYKGCNPNIPTSNMLIDACRRHAYTMQHCRTDVSNAMRTAAWVRIPYPLQWGIPIFRLRTAIIMIFVSIVASVDSIGTYHMASVSINLKPPTPSIVSRGIGFEGFCGVLAALWGSGTGSTTLTENVHTISVTKVASRRAVGLGALLMILFSFIGKVGAILASIPLALAAAVLCFTWALIVTLGLSTLQYTQTASFRNIMIVGASLFLGLSIPAYVQQYQPQSSLILPGYFVPYAAASDGPVHSGSREFDFALNALLSLNMVVTFFVAFLLDNTVPGSRQERGVYIWSSAEDIMSNPSSLADYSLPQRAARAFRCAKCLGV</sequence>
<reference evidence="2" key="1">
    <citation type="journal article" date="2023" name="Nat. Plants">
        <title>Single-cell RNA sequencing provides a high-resolution roadmap for understanding the multicellular compartmentation of specialized metabolism.</title>
        <authorList>
            <person name="Sun S."/>
            <person name="Shen X."/>
            <person name="Li Y."/>
            <person name="Li Y."/>
            <person name="Wang S."/>
            <person name="Li R."/>
            <person name="Zhang H."/>
            <person name="Shen G."/>
            <person name="Guo B."/>
            <person name="Wei J."/>
            <person name="Xu J."/>
            <person name="St-Pierre B."/>
            <person name="Chen S."/>
            <person name="Sun C."/>
        </authorList>
    </citation>
    <scope>NUCLEOTIDE SEQUENCE [LARGE SCALE GENOMIC DNA]</scope>
</reference>
<comment type="caution">
    <text evidence="1">The sequence shown here is derived from an EMBL/GenBank/DDBJ whole genome shotgun (WGS) entry which is preliminary data.</text>
</comment>
<gene>
    <name evidence="1" type="ORF">M9H77_19604</name>
</gene>
<proteinExistence type="predicted"/>
<keyword evidence="2" id="KW-1185">Reference proteome</keyword>
<organism evidence="1 2">
    <name type="scientific">Catharanthus roseus</name>
    <name type="common">Madagascar periwinkle</name>
    <name type="synonym">Vinca rosea</name>
    <dbReference type="NCBI Taxonomy" id="4058"/>
    <lineage>
        <taxon>Eukaryota</taxon>
        <taxon>Viridiplantae</taxon>
        <taxon>Streptophyta</taxon>
        <taxon>Embryophyta</taxon>
        <taxon>Tracheophyta</taxon>
        <taxon>Spermatophyta</taxon>
        <taxon>Magnoliopsida</taxon>
        <taxon>eudicotyledons</taxon>
        <taxon>Gunneridae</taxon>
        <taxon>Pentapetalae</taxon>
        <taxon>asterids</taxon>
        <taxon>lamiids</taxon>
        <taxon>Gentianales</taxon>
        <taxon>Apocynaceae</taxon>
        <taxon>Rauvolfioideae</taxon>
        <taxon>Vinceae</taxon>
        <taxon>Catharanthinae</taxon>
        <taxon>Catharanthus</taxon>
    </lineage>
</organism>
<evidence type="ECO:0000313" key="1">
    <source>
        <dbReference type="EMBL" id="KAI5669751.1"/>
    </source>
</evidence>